<proteinExistence type="predicted"/>
<organism evidence="2 3">
    <name type="scientific">Eumeta variegata</name>
    <name type="common">Bagworm moth</name>
    <name type="synonym">Eumeta japonica</name>
    <dbReference type="NCBI Taxonomy" id="151549"/>
    <lineage>
        <taxon>Eukaryota</taxon>
        <taxon>Metazoa</taxon>
        <taxon>Ecdysozoa</taxon>
        <taxon>Arthropoda</taxon>
        <taxon>Hexapoda</taxon>
        <taxon>Insecta</taxon>
        <taxon>Pterygota</taxon>
        <taxon>Neoptera</taxon>
        <taxon>Endopterygota</taxon>
        <taxon>Lepidoptera</taxon>
        <taxon>Glossata</taxon>
        <taxon>Ditrysia</taxon>
        <taxon>Tineoidea</taxon>
        <taxon>Psychidae</taxon>
        <taxon>Oiketicinae</taxon>
        <taxon>Eumeta</taxon>
    </lineage>
</organism>
<accession>A0A4C1XI64</accession>
<name>A0A4C1XI64_EUMVA</name>
<evidence type="ECO:0000313" key="2">
    <source>
        <dbReference type="EMBL" id="GBP62863.1"/>
    </source>
</evidence>
<evidence type="ECO:0000256" key="1">
    <source>
        <dbReference type="SAM" id="MobiDB-lite"/>
    </source>
</evidence>
<evidence type="ECO:0000313" key="3">
    <source>
        <dbReference type="Proteomes" id="UP000299102"/>
    </source>
</evidence>
<comment type="caution">
    <text evidence="2">The sequence shown here is derived from an EMBL/GenBank/DDBJ whole genome shotgun (WGS) entry which is preliminary data.</text>
</comment>
<gene>
    <name evidence="2" type="ORF">EVAR_44718_1</name>
</gene>
<dbReference type="EMBL" id="BGZK01000851">
    <property type="protein sequence ID" value="GBP62863.1"/>
    <property type="molecule type" value="Genomic_DNA"/>
</dbReference>
<protein>
    <submittedName>
        <fullName evidence="2">Uncharacterized protein</fullName>
    </submittedName>
</protein>
<dbReference type="Proteomes" id="UP000299102">
    <property type="component" value="Unassembled WGS sequence"/>
</dbReference>
<feature type="compositionally biased region" description="Basic and acidic residues" evidence="1">
    <location>
        <begin position="34"/>
        <end position="48"/>
    </location>
</feature>
<keyword evidence="3" id="KW-1185">Reference proteome</keyword>
<dbReference type="AlphaFoldDB" id="A0A4C1XI64"/>
<feature type="region of interest" description="Disordered" evidence="1">
    <location>
        <begin position="15"/>
        <end position="57"/>
    </location>
</feature>
<sequence length="105" mass="11991">MDVTKNKFVNWHFSRSRDDDKKKRALGSPPADGVRSEAARGATVDRRRPAVPRSRTPSSLKADRVMSVLRYAVVWYGTVWYGIPWQICADRERIRVIGAQTKVDC</sequence>
<reference evidence="2 3" key="1">
    <citation type="journal article" date="2019" name="Commun. Biol.">
        <title>The bagworm genome reveals a unique fibroin gene that provides high tensile strength.</title>
        <authorList>
            <person name="Kono N."/>
            <person name="Nakamura H."/>
            <person name="Ohtoshi R."/>
            <person name="Tomita M."/>
            <person name="Numata K."/>
            <person name="Arakawa K."/>
        </authorList>
    </citation>
    <scope>NUCLEOTIDE SEQUENCE [LARGE SCALE GENOMIC DNA]</scope>
</reference>